<dbReference type="InterPro" id="IPR045166">
    <property type="entry name" value="Spp2-like"/>
</dbReference>
<feature type="compositionally biased region" description="Basic and acidic residues" evidence="5">
    <location>
        <begin position="72"/>
        <end position="83"/>
    </location>
</feature>
<reference evidence="7" key="1">
    <citation type="submission" date="2022-08" db="UniProtKB">
        <authorList>
            <consortium name="EnsemblMetazoa"/>
        </authorList>
    </citation>
    <scope>IDENTIFICATION</scope>
    <source>
        <strain evidence="7">05x7-T-G4-1.051#20</strain>
    </source>
</reference>
<dbReference type="OMA" id="AHKDKEK"/>
<dbReference type="PANTHER" id="PTHR15818">
    <property type="entry name" value="G PATCH AND KOW-CONTAINING"/>
    <property type="match status" value="1"/>
</dbReference>
<evidence type="ECO:0000256" key="1">
    <source>
        <dbReference type="ARBA" id="ARBA00004123"/>
    </source>
</evidence>
<dbReference type="AlphaFoldDB" id="A0A8W8M2B8"/>
<dbReference type="PROSITE" id="PS50174">
    <property type="entry name" value="G_PATCH"/>
    <property type="match status" value="1"/>
</dbReference>
<feature type="compositionally biased region" description="Basic and acidic residues" evidence="5">
    <location>
        <begin position="295"/>
        <end position="310"/>
    </location>
</feature>
<dbReference type="InterPro" id="IPR026822">
    <property type="entry name" value="Spp2/MOS2_G-patch"/>
</dbReference>
<keyword evidence="4" id="KW-0539">Nucleus</keyword>
<dbReference type="GO" id="GO:0005681">
    <property type="term" value="C:spliceosomal complex"/>
    <property type="evidence" value="ECO:0007669"/>
    <property type="project" value="TreeGrafter"/>
</dbReference>
<accession>A0A8W8M2B8</accession>
<feature type="compositionally biased region" description="Basic and acidic residues" evidence="5">
    <location>
        <begin position="336"/>
        <end position="399"/>
    </location>
</feature>
<comment type="subcellular location">
    <subcellularLocation>
        <location evidence="1">Nucleus</location>
    </subcellularLocation>
</comment>
<evidence type="ECO:0000256" key="2">
    <source>
        <dbReference type="ARBA" id="ARBA00010966"/>
    </source>
</evidence>
<evidence type="ECO:0000259" key="6">
    <source>
        <dbReference type="PROSITE" id="PS50174"/>
    </source>
</evidence>
<evidence type="ECO:0000313" key="7">
    <source>
        <dbReference type="EnsemblMetazoa" id="G30994.4:cds"/>
    </source>
</evidence>
<dbReference type="InterPro" id="IPR000467">
    <property type="entry name" value="G_patch_dom"/>
</dbReference>
<evidence type="ECO:0000256" key="4">
    <source>
        <dbReference type="ARBA" id="ARBA00023242"/>
    </source>
</evidence>
<name>A0A8W8M2B8_MAGGI</name>
<dbReference type="OrthoDB" id="5577072at2759"/>
<dbReference type="GO" id="GO:0000398">
    <property type="term" value="P:mRNA splicing, via spliceosome"/>
    <property type="evidence" value="ECO:0007669"/>
    <property type="project" value="InterPro"/>
</dbReference>
<dbReference type="EnsemblMetazoa" id="G30994.1">
    <property type="protein sequence ID" value="G30994.1:cds"/>
    <property type="gene ID" value="G30994"/>
</dbReference>
<dbReference type="InterPro" id="IPR014722">
    <property type="entry name" value="Rib_uL2_dom2"/>
</dbReference>
<feature type="region of interest" description="Disordered" evidence="5">
    <location>
        <begin position="295"/>
        <end position="399"/>
    </location>
</feature>
<dbReference type="InterPro" id="IPR041994">
    <property type="entry name" value="GPKOW_KOW2"/>
</dbReference>
<comment type="similarity">
    <text evidence="2">Belongs to the MOS2 family.</text>
</comment>
<dbReference type="CDD" id="cd13153">
    <property type="entry name" value="KOW_GPKOW_B"/>
    <property type="match status" value="1"/>
</dbReference>
<dbReference type="Proteomes" id="UP000005408">
    <property type="component" value="Unassembled WGS sequence"/>
</dbReference>
<feature type="compositionally biased region" description="Basic residues" evidence="5">
    <location>
        <begin position="311"/>
        <end position="335"/>
    </location>
</feature>
<dbReference type="Gene3D" id="2.30.30.140">
    <property type="match status" value="1"/>
</dbReference>
<dbReference type="SMART" id="SM00443">
    <property type="entry name" value="G_patch"/>
    <property type="match status" value="1"/>
</dbReference>
<dbReference type="Pfam" id="PF12656">
    <property type="entry name" value="G-patch_2"/>
    <property type="match status" value="1"/>
</dbReference>
<evidence type="ECO:0000256" key="5">
    <source>
        <dbReference type="SAM" id="MobiDB-lite"/>
    </source>
</evidence>
<dbReference type="PANTHER" id="PTHR15818:SF2">
    <property type="entry name" value="G-PATCH DOMAIN AND KOW MOTIFS-CONTAINING PROTEIN"/>
    <property type="match status" value="1"/>
</dbReference>
<dbReference type="SMART" id="SM00739">
    <property type="entry name" value="KOW"/>
    <property type="match status" value="2"/>
</dbReference>
<keyword evidence="8" id="KW-1185">Reference proteome</keyword>
<dbReference type="CDD" id="cd13152">
    <property type="entry name" value="KOW_GPKOW_A"/>
    <property type="match status" value="1"/>
</dbReference>
<dbReference type="InterPro" id="IPR005824">
    <property type="entry name" value="KOW"/>
</dbReference>
<dbReference type="InterPro" id="IPR041993">
    <property type="entry name" value="GPKOW_KOW1"/>
</dbReference>
<feature type="region of interest" description="Disordered" evidence="5">
    <location>
        <begin position="72"/>
        <end position="94"/>
    </location>
</feature>
<evidence type="ECO:0000256" key="3">
    <source>
        <dbReference type="ARBA" id="ARBA00022737"/>
    </source>
</evidence>
<protein>
    <recommendedName>
        <fullName evidence="6">G-patch domain-containing protein</fullName>
    </recommendedName>
</protein>
<organism evidence="7 8">
    <name type="scientific">Magallana gigas</name>
    <name type="common">Pacific oyster</name>
    <name type="synonym">Crassostrea gigas</name>
    <dbReference type="NCBI Taxonomy" id="29159"/>
    <lineage>
        <taxon>Eukaryota</taxon>
        <taxon>Metazoa</taxon>
        <taxon>Spiralia</taxon>
        <taxon>Lophotrochozoa</taxon>
        <taxon>Mollusca</taxon>
        <taxon>Bivalvia</taxon>
        <taxon>Autobranchia</taxon>
        <taxon>Pteriomorphia</taxon>
        <taxon>Ostreida</taxon>
        <taxon>Ostreoidea</taxon>
        <taxon>Ostreidae</taxon>
        <taxon>Magallana</taxon>
    </lineage>
</organism>
<dbReference type="EnsemblMetazoa" id="G30994.4">
    <property type="protein sequence ID" value="G30994.4:cds"/>
    <property type="gene ID" value="G30994"/>
</dbReference>
<sequence>MAETKPLSFGFSKKIEKKEILKSSVAEKEKEEDTTIDYVTSVDNKTLKGTKPEKEKKEYVIPLIKQNKWRREDILKKEKDRDQPLQGKDAEEDEALKEILEDAARKNEAWDEQGKVEDSDLHIPLLMQNKVPEGFETDDKLDVSLRPSEPDEADYDEIPIEQYGMAMLRGMGWKDGEGIGKHKKNVAPVTATLRPKGLGLGADISEAKQARWNGEDKSKDIDEDVLTFKKGAYCVLTKGVNKDLYGVIEGLDEDNARVMVKLTLSGKIVTQSQYSVRLVSKKEYNKYSKYLNKGKTDEYKEKERQKNESKKRSRSRSRERSHKRSHKHRSRSRSKGRSEKYESRSNEKSHRRDKEDKKKDYKERNGSHREEESRIGESRLQEEADRHYQEARKRKYEEREHVPRPSEIWVRPQIKVRIIDKNYKKGKYHKSKVTVLDVPGPENCICKSEEGNVLEGLAQSQLETVIPKSEGAFVLVVSGKYKGQLGEVISKNKKKSMAAVQLLQDRDSVMNIDFDHICEFVGDIHEQFDY</sequence>
<dbReference type="Gene3D" id="2.30.30.30">
    <property type="match status" value="1"/>
</dbReference>
<proteinExistence type="inferred from homology"/>
<evidence type="ECO:0000313" key="8">
    <source>
        <dbReference type="Proteomes" id="UP000005408"/>
    </source>
</evidence>
<dbReference type="GO" id="GO:0003676">
    <property type="term" value="F:nucleic acid binding"/>
    <property type="evidence" value="ECO:0007669"/>
    <property type="project" value="InterPro"/>
</dbReference>
<dbReference type="Pfam" id="PF25088">
    <property type="entry name" value="GPKOW_C"/>
    <property type="match status" value="1"/>
</dbReference>
<keyword evidence="3" id="KW-0677">Repeat</keyword>
<feature type="domain" description="G-patch" evidence="6">
    <location>
        <begin position="160"/>
        <end position="205"/>
    </location>
</feature>